<protein>
    <submittedName>
        <fullName evidence="5">TPR repeat-containing protein</fullName>
    </submittedName>
</protein>
<dbReference type="AlphaFoldDB" id="A0A1T5NMN5"/>
<keyword evidence="6" id="KW-1185">Reference proteome</keyword>
<keyword evidence="4" id="KW-0732">Signal</keyword>
<dbReference type="Gene3D" id="1.25.40.10">
    <property type="entry name" value="Tetratricopeptide repeat domain"/>
    <property type="match status" value="3"/>
</dbReference>
<keyword evidence="1" id="KW-0677">Repeat</keyword>
<evidence type="ECO:0000256" key="1">
    <source>
        <dbReference type="ARBA" id="ARBA00022737"/>
    </source>
</evidence>
<accession>A0A1T5NMN5</accession>
<keyword evidence="2" id="KW-0802">TPR repeat</keyword>
<dbReference type="RefSeq" id="WP_079469432.1">
    <property type="nucleotide sequence ID" value="NZ_FUZZ01000001.1"/>
</dbReference>
<dbReference type="InterPro" id="IPR011990">
    <property type="entry name" value="TPR-like_helical_dom_sf"/>
</dbReference>
<proteinExistence type="predicted"/>
<dbReference type="PANTHER" id="PTHR44858">
    <property type="entry name" value="TETRATRICOPEPTIDE REPEAT PROTEIN 6"/>
    <property type="match status" value="1"/>
</dbReference>
<feature type="compositionally biased region" description="Low complexity" evidence="3">
    <location>
        <begin position="572"/>
        <end position="587"/>
    </location>
</feature>
<sequence length="587" mass="64404">MNKRKSLIVALLCAASSGVMAQSVEDGLKDLYYGKYLSAKQNLEKVIAAKPTEDKAYYYLGIAQLGMDDAAGAAATFQKGLQAVPTSALLQAGMGRIDLINGNAAAAKQKFDAASAATQGRDGDVARAIADANSEIKGGDRAYALTVMEKLLNNEGRKKKEQYTPVAADYIELGDAYRFLGGENGGKAITTYEKALELDPNNAEAVMKQGLVNYNARLKAEAVADYTKATNMDPNYGPAFYELFNFYITPKKDQLSWDNAATYLEKYMAVADPADKTKTQYLSAYISFFKKDYDNAISKGQATLPGANEFYQNKLSLLIGDAYLQKGDSLNAQKVMDGYAAKVGDAKLDSNDYKLLSTIYMRLKSSDSATQNQYNTKALAYLEKYAGSITAKDPETFIQIADQLKAAKNYTAAAEWYEKANELTAANKEPLQAIDHFNVGINYYYGAVSVQPIDTVLLNKADAAFQKVIEVKPDLGTGYYWRGQSNFAKDQQAQAGVAKPFYDKYIEMSEADPAKNKSTLIRAYTYELLYYYFKEDKANVKVYADKLSALDPSNITVKEITENMAAREKGANKPAAKPAAKQGQNKK</sequence>
<reference evidence="5 6" key="1">
    <citation type="submission" date="2017-02" db="EMBL/GenBank/DDBJ databases">
        <authorList>
            <person name="Peterson S.W."/>
        </authorList>
    </citation>
    <scope>NUCLEOTIDE SEQUENCE [LARGE SCALE GENOMIC DNA]</scope>
    <source>
        <strain evidence="5 6">DSM 18108</strain>
    </source>
</reference>
<dbReference type="InterPro" id="IPR050498">
    <property type="entry name" value="Ycf3"/>
</dbReference>
<evidence type="ECO:0000256" key="2">
    <source>
        <dbReference type="ARBA" id="ARBA00022803"/>
    </source>
</evidence>
<dbReference type="Proteomes" id="UP000190166">
    <property type="component" value="Unassembled WGS sequence"/>
</dbReference>
<organism evidence="5 6">
    <name type="scientific">Chitinophaga ginsengisegetis</name>
    <dbReference type="NCBI Taxonomy" id="393003"/>
    <lineage>
        <taxon>Bacteria</taxon>
        <taxon>Pseudomonadati</taxon>
        <taxon>Bacteroidota</taxon>
        <taxon>Chitinophagia</taxon>
        <taxon>Chitinophagales</taxon>
        <taxon>Chitinophagaceae</taxon>
        <taxon>Chitinophaga</taxon>
    </lineage>
</organism>
<evidence type="ECO:0000256" key="3">
    <source>
        <dbReference type="SAM" id="MobiDB-lite"/>
    </source>
</evidence>
<evidence type="ECO:0000256" key="4">
    <source>
        <dbReference type="SAM" id="SignalP"/>
    </source>
</evidence>
<name>A0A1T5NMN5_9BACT</name>
<evidence type="ECO:0000313" key="6">
    <source>
        <dbReference type="Proteomes" id="UP000190166"/>
    </source>
</evidence>
<dbReference type="STRING" id="393003.SAMN05660461_2239"/>
<evidence type="ECO:0000313" key="5">
    <source>
        <dbReference type="EMBL" id="SKD01617.1"/>
    </source>
</evidence>
<dbReference type="Pfam" id="PF13181">
    <property type="entry name" value="TPR_8"/>
    <property type="match status" value="1"/>
</dbReference>
<feature type="signal peptide" evidence="4">
    <location>
        <begin position="1"/>
        <end position="21"/>
    </location>
</feature>
<dbReference type="SMART" id="SM00028">
    <property type="entry name" value="TPR"/>
    <property type="match status" value="4"/>
</dbReference>
<feature type="chain" id="PRO_5010562995" evidence="4">
    <location>
        <begin position="22"/>
        <end position="587"/>
    </location>
</feature>
<dbReference type="SUPFAM" id="SSF48452">
    <property type="entry name" value="TPR-like"/>
    <property type="match status" value="2"/>
</dbReference>
<dbReference type="EMBL" id="FUZZ01000001">
    <property type="protein sequence ID" value="SKD01617.1"/>
    <property type="molecule type" value="Genomic_DNA"/>
</dbReference>
<dbReference type="InterPro" id="IPR019734">
    <property type="entry name" value="TPR_rpt"/>
</dbReference>
<feature type="region of interest" description="Disordered" evidence="3">
    <location>
        <begin position="566"/>
        <end position="587"/>
    </location>
</feature>
<gene>
    <name evidence="5" type="ORF">SAMN05660461_2239</name>
</gene>
<dbReference type="PANTHER" id="PTHR44858:SF1">
    <property type="entry name" value="UDP-N-ACETYLGLUCOSAMINE--PEPTIDE N-ACETYLGLUCOSAMINYLTRANSFERASE SPINDLY-RELATED"/>
    <property type="match status" value="1"/>
</dbReference>